<evidence type="ECO:0000313" key="3">
    <source>
        <dbReference type="Proteomes" id="UP000746471"/>
    </source>
</evidence>
<feature type="domain" description="Schlafen AlbA-2" evidence="1">
    <location>
        <begin position="19"/>
        <end position="149"/>
    </location>
</feature>
<organism evidence="2 3">
    <name type="scientific">Fusibacter paucivorans</name>
    <dbReference type="NCBI Taxonomy" id="76009"/>
    <lineage>
        <taxon>Bacteria</taxon>
        <taxon>Bacillati</taxon>
        <taxon>Bacillota</taxon>
        <taxon>Clostridia</taxon>
        <taxon>Eubacteriales</taxon>
        <taxon>Eubacteriales Family XII. Incertae Sedis</taxon>
        <taxon>Fusibacter</taxon>
    </lineage>
</organism>
<evidence type="ECO:0000313" key="2">
    <source>
        <dbReference type="EMBL" id="MBS7528840.1"/>
    </source>
</evidence>
<reference evidence="2 3" key="1">
    <citation type="submission" date="2021-05" db="EMBL/GenBank/DDBJ databases">
        <title>Fusibacter ferrireducens sp. nov., an anaerobic, sulfur- and Fe-reducing bacterium isolated from the mangrove sediment.</title>
        <authorList>
            <person name="Qiu D."/>
        </authorList>
    </citation>
    <scope>NUCLEOTIDE SEQUENCE [LARGE SCALE GENOMIC DNA]</scope>
    <source>
        <strain evidence="2 3">DSM 12116</strain>
    </source>
</reference>
<gene>
    <name evidence="2" type="ORF">KHM83_19410</name>
</gene>
<sequence length="382" mass="46095">MEVRKMHSEIQSLIELKQEGSYWDFKREWYSKEKKADLLHDIMCLANNLENRDAYIIIGIDEENNHNPLGVNNDENRKNTQMLVDFLKDKKFVSGIRPTVYVESMTLSKRCIDVIVVKNSSNTPFYLTERYQNVQANNIYTRVMDTNTPKEKSADIHHVEYLWKKRFGIILTPLEKITNFLHNPDEWLQAPTNWETVKRYHKFFPEFTIEYTLDGEETAYQYYLFNQTDIEPRWREIRIFYHQTLLSTFEGVSLDGGRYFTPTPMTDGISFNAYHKWDVTYKYYIKGTLPYIIHEFYYEPDGDEETTAHNRFEECILIFESEMEKESFENYVQNIWHKKDKFTADIWLPHFPEIEGYIMEEFKKQYHNVQVLKRMLAEYRKM</sequence>
<dbReference type="Proteomes" id="UP000746471">
    <property type="component" value="Unassembled WGS sequence"/>
</dbReference>
<dbReference type="InterPro" id="IPR038461">
    <property type="entry name" value="Schlafen_AlbA_2_dom_sf"/>
</dbReference>
<dbReference type="Pfam" id="PF04326">
    <property type="entry name" value="SLFN_AlbA_2"/>
    <property type="match status" value="1"/>
</dbReference>
<keyword evidence="3" id="KW-1185">Reference proteome</keyword>
<keyword evidence="2" id="KW-0547">Nucleotide-binding</keyword>
<dbReference type="InterPro" id="IPR007421">
    <property type="entry name" value="Schlafen_AlbA_2_dom"/>
</dbReference>
<accession>A0ABS5PUJ3</accession>
<protein>
    <submittedName>
        <fullName evidence="2">ATP-binding protein</fullName>
    </submittedName>
</protein>
<dbReference type="GO" id="GO:0005524">
    <property type="term" value="F:ATP binding"/>
    <property type="evidence" value="ECO:0007669"/>
    <property type="project" value="UniProtKB-KW"/>
</dbReference>
<proteinExistence type="predicted"/>
<keyword evidence="2" id="KW-0067">ATP-binding</keyword>
<dbReference type="EMBL" id="JAHBCL010000070">
    <property type="protein sequence ID" value="MBS7528840.1"/>
    <property type="molecule type" value="Genomic_DNA"/>
</dbReference>
<comment type="caution">
    <text evidence="2">The sequence shown here is derived from an EMBL/GenBank/DDBJ whole genome shotgun (WGS) entry which is preliminary data.</text>
</comment>
<name>A0ABS5PUJ3_9FIRM</name>
<dbReference type="Gene3D" id="3.30.950.30">
    <property type="entry name" value="Schlafen, AAA domain"/>
    <property type="match status" value="1"/>
</dbReference>
<evidence type="ECO:0000259" key="1">
    <source>
        <dbReference type="Pfam" id="PF04326"/>
    </source>
</evidence>